<dbReference type="Pfam" id="PF08352">
    <property type="entry name" value="oligo_HPY"/>
    <property type="match status" value="1"/>
</dbReference>
<evidence type="ECO:0000256" key="8">
    <source>
        <dbReference type="SAM" id="MobiDB-lite"/>
    </source>
</evidence>
<dbReference type="PROSITE" id="PS50893">
    <property type="entry name" value="ABC_TRANSPORTER_2"/>
    <property type="match status" value="1"/>
</dbReference>
<evidence type="ECO:0000256" key="2">
    <source>
        <dbReference type="ARBA" id="ARBA00005417"/>
    </source>
</evidence>
<keyword evidence="5" id="KW-0547">Nucleotide-binding</keyword>
<name>A0ABP9PQ32_9ACTN</name>
<comment type="subcellular location">
    <subcellularLocation>
        <location evidence="1">Cell membrane</location>
        <topology evidence="1">Peripheral membrane protein</topology>
    </subcellularLocation>
</comment>
<evidence type="ECO:0000256" key="6">
    <source>
        <dbReference type="ARBA" id="ARBA00022840"/>
    </source>
</evidence>
<evidence type="ECO:0000313" key="11">
    <source>
        <dbReference type="Proteomes" id="UP001500221"/>
    </source>
</evidence>
<evidence type="ECO:0000256" key="3">
    <source>
        <dbReference type="ARBA" id="ARBA00022448"/>
    </source>
</evidence>
<protein>
    <submittedName>
        <fullName evidence="10">ABC transporter ATP-binding protein</fullName>
    </submittedName>
</protein>
<reference evidence="11" key="1">
    <citation type="journal article" date="2019" name="Int. J. Syst. Evol. Microbiol.">
        <title>The Global Catalogue of Microorganisms (GCM) 10K type strain sequencing project: providing services to taxonomists for standard genome sequencing and annotation.</title>
        <authorList>
            <consortium name="The Broad Institute Genomics Platform"/>
            <consortium name="The Broad Institute Genome Sequencing Center for Infectious Disease"/>
            <person name="Wu L."/>
            <person name="Ma J."/>
        </authorList>
    </citation>
    <scope>NUCLEOTIDE SEQUENCE [LARGE SCALE GENOMIC DNA]</scope>
    <source>
        <strain evidence="11">JCM 18459</strain>
    </source>
</reference>
<evidence type="ECO:0000256" key="5">
    <source>
        <dbReference type="ARBA" id="ARBA00022741"/>
    </source>
</evidence>
<dbReference type="RefSeq" id="WP_345458603.1">
    <property type="nucleotide sequence ID" value="NZ_BAABKG010000003.1"/>
</dbReference>
<organism evidence="10 11">
    <name type="scientific">Nocardioides marinquilinus</name>
    <dbReference type="NCBI Taxonomy" id="1210400"/>
    <lineage>
        <taxon>Bacteria</taxon>
        <taxon>Bacillati</taxon>
        <taxon>Actinomycetota</taxon>
        <taxon>Actinomycetes</taxon>
        <taxon>Propionibacteriales</taxon>
        <taxon>Nocardioidaceae</taxon>
        <taxon>Nocardioides</taxon>
    </lineage>
</organism>
<dbReference type="InterPro" id="IPR050388">
    <property type="entry name" value="ABC_Ni/Peptide_Import"/>
</dbReference>
<dbReference type="CDD" id="cd03257">
    <property type="entry name" value="ABC_NikE_OppD_transporters"/>
    <property type="match status" value="1"/>
</dbReference>
<dbReference type="Pfam" id="PF00005">
    <property type="entry name" value="ABC_tran"/>
    <property type="match status" value="1"/>
</dbReference>
<dbReference type="SMART" id="SM00382">
    <property type="entry name" value="AAA"/>
    <property type="match status" value="1"/>
</dbReference>
<dbReference type="InterPro" id="IPR003593">
    <property type="entry name" value="AAA+_ATPase"/>
</dbReference>
<evidence type="ECO:0000313" key="10">
    <source>
        <dbReference type="EMBL" id="GAA5149075.1"/>
    </source>
</evidence>
<evidence type="ECO:0000256" key="7">
    <source>
        <dbReference type="ARBA" id="ARBA00023136"/>
    </source>
</evidence>
<evidence type="ECO:0000256" key="1">
    <source>
        <dbReference type="ARBA" id="ARBA00004202"/>
    </source>
</evidence>
<comment type="caution">
    <text evidence="10">The sequence shown here is derived from an EMBL/GenBank/DDBJ whole genome shotgun (WGS) entry which is preliminary data.</text>
</comment>
<dbReference type="PROSITE" id="PS00211">
    <property type="entry name" value="ABC_TRANSPORTER_1"/>
    <property type="match status" value="1"/>
</dbReference>
<proteinExistence type="inferred from homology"/>
<feature type="domain" description="ABC transporter" evidence="9">
    <location>
        <begin position="28"/>
        <end position="277"/>
    </location>
</feature>
<feature type="compositionally biased region" description="Low complexity" evidence="8">
    <location>
        <begin position="348"/>
        <end position="359"/>
    </location>
</feature>
<comment type="similarity">
    <text evidence="2">Belongs to the ABC transporter superfamily.</text>
</comment>
<dbReference type="Proteomes" id="UP001500221">
    <property type="component" value="Unassembled WGS sequence"/>
</dbReference>
<dbReference type="InterPro" id="IPR003439">
    <property type="entry name" value="ABC_transporter-like_ATP-bd"/>
</dbReference>
<sequence length="389" mass="41529">MTSSGSDILQKGSRQPARPDPNEPLLAVRDLSVAFGLRGRRRVTAVDSVSFDIRPGEHVGLVGESGSGKSVTSLAVMGLLPKRGVHVAGSVRFEGRELLGMGRKDLAAMRGRDIAMVFQDPMTSLNPVVRVGVQLTEVIRQHRDVTRGEARGRAEALLEKVGIPDPGRRLSEYPHQLSGGMRQRVLIAIALACEPRLLIADEPTTALDVTIQAQVLEVLKDLVADTQAALLMITHDLGVVAGLCDRVNVMYSGRIVEASGRDVLFGGPRHPYTGGLLGSIPRLDAPRGEPLVAIPGSPTSTLPWTQGCAFAPRCHNAQDDCRTDPPDLVADGPRQLRCHHPLDDRTAQARATAEPTAATSGPREPAGPTDTASFERPAAPETPDEEGSR</sequence>
<dbReference type="InterPro" id="IPR027417">
    <property type="entry name" value="P-loop_NTPase"/>
</dbReference>
<feature type="region of interest" description="Disordered" evidence="8">
    <location>
        <begin position="1"/>
        <end position="23"/>
    </location>
</feature>
<accession>A0ABP9PQ32</accession>
<evidence type="ECO:0000256" key="4">
    <source>
        <dbReference type="ARBA" id="ARBA00022475"/>
    </source>
</evidence>
<dbReference type="PANTHER" id="PTHR43297">
    <property type="entry name" value="OLIGOPEPTIDE TRANSPORT ATP-BINDING PROTEIN APPD"/>
    <property type="match status" value="1"/>
</dbReference>
<dbReference type="PANTHER" id="PTHR43297:SF2">
    <property type="entry name" value="DIPEPTIDE TRANSPORT ATP-BINDING PROTEIN DPPD"/>
    <property type="match status" value="1"/>
</dbReference>
<dbReference type="GO" id="GO:0005524">
    <property type="term" value="F:ATP binding"/>
    <property type="evidence" value="ECO:0007669"/>
    <property type="project" value="UniProtKB-KW"/>
</dbReference>
<dbReference type="InterPro" id="IPR017871">
    <property type="entry name" value="ABC_transporter-like_CS"/>
</dbReference>
<dbReference type="Gene3D" id="3.40.50.300">
    <property type="entry name" value="P-loop containing nucleotide triphosphate hydrolases"/>
    <property type="match status" value="1"/>
</dbReference>
<keyword evidence="6 10" id="KW-0067">ATP-binding</keyword>
<keyword evidence="3" id="KW-0813">Transport</keyword>
<keyword evidence="4" id="KW-1003">Cell membrane</keyword>
<keyword evidence="7" id="KW-0472">Membrane</keyword>
<keyword evidence="11" id="KW-1185">Reference proteome</keyword>
<dbReference type="SUPFAM" id="SSF52540">
    <property type="entry name" value="P-loop containing nucleoside triphosphate hydrolases"/>
    <property type="match status" value="1"/>
</dbReference>
<feature type="region of interest" description="Disordered" evidence="8">
    <location>
        <begin position="345"/>
        <end position="389"/>
    </location>
</feature>
<gene>
    <name evidence="10" type="ORF">GCM10023340_23830</name>
</gene>
<dbReference type="EMBL" id="BAABKG010000003">
    <property type="protein sequence ID" value="GAA5149075.1"/>
    <property type="molecule type" value="Genomic_DNA"/>
</dbReference>
<dbReference type="InterPro" id="IPR013563">
    <property type="entry name" value="Oligopep_ABC_C"/>
</dbReference>
<evidence type="ECO:0000259" key="9">
    <source>
        <dbReference type="PROSITE" id="PS50893"/>
    </source>
</evidence>
<dbReference type="NCBIfam" id="TIGR01727">
    <property type="entry name" value="oligo_HPY"/>
    <property type="match status" value="1"/>
</dbReference>